<dbReference type="AlphaFoldDB" id="A0A0R3TEU2"/>
<dbReference type="GO" id="GO:0046556">
    <property type="term" value="F:alpha-L-arabinofuranosidase activity"/>
    <property type="evidence" value="ECO:0007669"/>
    <property type="project" value="TreeGrafter"/>
</dbReference>
<dbReference type="SMART" id="SM01217">
    <property type="entry name" value="Fn3_like"/>
    <property type="match status" value="1"/>
</dbReference>
<dbReference type="GO" id="GO:0031222">
    <property type="term" value="P:arabinan catabolic process"/>
    <property type="evidence" value="ECO:0007669"/>
    <property type="project" value="TreeGrafter"/>
</dbReference>
<proteinExistence type="predicted"/>
<dbReference type="Pfam" id="PF01915">
    <property type="entry name" value="Glyco_hydro_3_C"/>
    <property type="match status" value="1"/>
</dbReference>
<keyword evidence="2" id="KW-0326">Glycosidase</keyword>
<dbReference type="InterPro" id="IPR002772">
    <property type="entry name" value="Glyco_hydro_3_C"/>
</dbReference>
<dbReference type="SUPFAM" id="SSF52279">
    <property type="entry name" value="Beta-D-glucan exohydrolase, C-terminal domain"/>
    <property type="match status" value="1"/>
</dbReference>
<dbReference type="InterPro" id="IPR013783">
    <property type="entry name" value="Ig-like_fold"/>
</dbReference>
<sequence length="433" mass="47218">LIAGCRATILLKNLNHFLPFSSKLKKLALIGPFAKSMDELIGSYPATPMPQFETPLDKGLLEVADTVHGIEFCDNGARCTRGDEAGLIKLLTNSTKGKFDAIVVTIGTGSKFVGESRDNPSLQLFGQQQRMLELISIYAPSIPVVVFIYSAAPVNISVVVASPQVRSILWFGYPGQEAGRIAARILLGNSGEMENSNDFGISPFSEEGYWWTPAGRLPFTWYESLSGMPEITNYNVSNHTYRFNQFTICPKNATSSDCQQVIYPFGYGLSYNYASKGSGFAYRNLDIPALTVSARIGFTFTVEVVNRGILAAEEVVQVYLDWLTLFGTKVENNFDGKYKAASRQLVGFERIPLFPGEVKMLRFVVKPEQLQVWSFVAKKVSPLCPANTPKGENCGASVPGSGGVRLSVGGQQPLQNQSVNSNTIIALLTVMGA</sequence>
<organism evidence="4">
    <name type="scientific">Rodentolepis nana</name>
    <name type="common">Dwarf tapeworm</name>
    <name type="synonym">Hymenolepis nana</name>
    <dbReference type="NCBI Taxonomy" id="102285"/>
    <lineage>
        <taxon>Eukaryota</taxon>
        <taxon>Metazoa</taxon>
        <taxon>Spiralia</taxon>
        <taxon>Lophotrochozoa</taxon>
        <taxon>Platyhelminthes</taxon>
        <taxon>Cestoda</taxon>
        <taxon>Eucestoda</taxon>
        <taxon>Cyclophyllidea</taxon>
        <taxon>Hymenolepididae</taxon>
        <taxon>Rodentolepis</taxon>
    </lineage>
</organism>
<name>A0A0R3TEU2_RODNA</name>
<feature type="domain" description="Fibronectin type III-like" evidence="3">
    <location>
        <begin position="314"/>
        <end position="412"/>
    </location>
</feature>
<reference evidence="4" key="1">
    <citation type="submission" date="2017-02" db="UniProtKB">
        <authorList>
            <consortium name="WormBaseParasite"/>
        </authorList>
    </citation>
    <scope>IDENTIFICATION</scope>
</reference>
<protein>
    <submittedName>
        <fullName evidence="4">Fn3_like domain-containing protein</fullName>
    </submittedName>
</protein>
<dbReference type="GO" id="GO:0045493">
    <property type="term" value="P:xylan catabolic process"/>
    <property type="evidence" value="ECO:0007669"/>
    <property type="project" value="InterPro"/>
</dbReference>
<dbReference type="PANTHER" id="PTHR42721">
    <property type="entry name" value="SUGAR HYDROLASE-RELATED"/>
    <property type="match status" value="1"/>
</dbReference>
<evidence type="ECO:0000256" key="1">
    <source>
        <dbReference type="ARBA" id="ARBA00022801"/>
    </source>
</evidence>
<dbReference type="Gene3D" id="2.60.40.10">
    <property type="entry name" value="Immunoglobulins"/>
    <property type="match status" value="1"/>
</dbReference>
<evidence type="ECO:0000256" key="2">
    <source>
        <dbReference type="ARBA" id="ARBA00023295"/>
    </source>
</evidence>
<keyword evidence="1" id="KW-0378">Hydrolase</keyword>
<dbReference type="InterPro" id="IPR036881">
    <property type="entry name" value="Glyco_hydro_3_C_sf"/>
</dbReference>
<dbReference type="WBParaSite" id="HNAJ_0000558101-mRNA-1">
    <property type="protein sequence ID" value="HNAJ_0000558101-mRNA-1"/>
    <property type="gene ID" value="HNAJ_0000558101"/>
</dbReference>
<evidence type="ECO:0000259" key="3">
    <source>
        <dbReference type="SMART" id="SM01217"/>
    </source>
</evidence>
<evidence type="ECO:0000313" key="4">
    <source>
        <dbReference type="WBParaSite" id="HNAJ_0000558101-mRNA-1"/>
    </source>
</evidence>
<dbReference type="Pfam" id="PF14310">
    <property type="entry name" value="Fn3-like"/>
    <property type="match status" value="1"/>
</dbReference>
<dbReference type="GO" id="GO:0009044">
    <property type="term" value="F:xylan 1,4-beta-xylosidase activity"/>
    <property type="evidence" value="ECO:0007669"/>
    <property type="project" value="InterPro"/>
</dbReference>
<accession>A0A0R3TEU2</accession>
<dbReference type="PANTHER" id="PTHR42721:SF42">
    <property type="entry name" value="FIBRONECTIN TYPE III-LIKE DOMAIN-CONTAINING PROTEIN"/>
    <property type="match status" value="1"/>
</dbReference>
<dbReference type="Gene3D" id="3.40.50.1700">
    <property type="entry name" value="Glycoside hydrolase family 3 C-terminal domain"/>
    <property type="match status" value="1"/>
</dbReference>
<dbReference type="InterPro" id="IPR044993">
    <property type="entry name" value="BXL"/>
</dbReference>
<dbReference type="InterPro" id="IPR026891">
    <property type="entry name" value="Fn3-like"/>
</dbReference>